<protein>
    <submittedName>
        <fullName evidence="2">ORF1043</fullName>
    </submittedName>
</protein>
<keyword evidence="1" id="KW-0472">Membrane</keyword>
<evidence type="ECO:0000256" key="1">
    <source>
        <dbReference type="SAM" id="Phobius"/>
    </source>
</evidence>
<organism evidence="2">
    <name type="scientific">White spot syndrome virus</name>
    <dbReference type="NCBI Taxonomy" id="342409"/>
    <lineage>
        <taxon>Viruses</taxon>
        <taxon>Viruses incertae sedis</taxon>
        <taxon>Naldaviricetes</taxon>
        <taxon>Nimaviridae</taxon>
        <taxon>Whispovirus</taxon>
    </lineage>
</organism>
<keyword evidence="1" id="KW-0812">Transmembrane</keyword>
<accession>A0A2D3I5E1</accession>
<sequence>MRKRWMFLSYQRTDQLLSVYLYADTPLDASPTHSTCPLSSSLLSCSLPELRLLRIVCTSSLQRRRMRMKMRRIRDLICKTASTTQYLSMWTILLSFLWVPLHTNLQWWR</sequence>
<reference evidence="2" key="1">
    <citation type="journal article" date="2018" name="Aquaculture">
        <title>Complete genome sequence of a white spot syndrome virus associated with a disease incursion in Australia.</title>
        <authorList>
            <person name="Oakey J."/>
            <person name="Smith C.S."/>
        </authorList>
    </citation>
    <scope>NUCLEOTIDE SEQUENCE [LARGE SCALE GENOMIC DNA]</scope>
    <source>
        <strain evidence="2">WSSV-AU</strain>
    </source>
</reference>
<name>A0A2D3I5E1_9VIRU</name>
<evidence type="ECO:0000313" key="2">
    <source>
        <dbReference type="EMBL" id="ATU83609.1"/>
    </source>
</evidence>
<proteinExistence type="predicted"/>
<dbReference type="Proteomes" id="UP000267516">
    <property type="component" value="Segment"/>
</dbReference>
<feature type="transmembrane region" description="Helical" evidence="1">
    <location>
        <begin position="76"/>
        <end position="99"/>
    </location>
</feature>
<keyword evidence="1" id="KW-1133">Transmembrane helix</keyword>
<dbReference type="EMBL" id="MF768985">
    <property type="protein sequence ID" value="ATU83609.1"/>
    <property type="molecule type" value="Genomic_DNA"/>
</dbReference>